<dbReference type="InterPro" id="IPR045000">
    <property type="entry name" value="TR"/>
</dbReference>
<dbReference type="PANTHER" id="PTHR42898:SF79">
    <property type="entry name" value="NAD(P)-BINDING ROSSMANN-FOLD PROTEIN"/>
    <property type="match status" value="1"/>
</dbReference>
<dbReference type="Pfam" id="PF13561">
    <property type="entry name" value="adh_short_C2"/>
    <property type="match status" value="1"/>
</dbReference>
<comment type="similarity">
    <text evidence="3">Belongs to the short-chain dehydrogenases/reductases (SDR) family. SDR65C subfamily.</text>
</comment>
<gene>
    <name evidence="4" type="ORF">RGQ29_000730</name>
</gene>
<dbReference type="Gene3D" id="3.40.50.720">
    <property type="entry name" value="NAD(P)-binding Rossmann-like Domain"/>
    <property type="match status" value="1"/>
</dbReference>
<dbReference type="InterPro" id="IPR020904">
    <property type="entry name" value="Sc_DH/Rdtase_CS"/>
</dbReference>
<dbReference type="PRINTS" id="PR00081">
    <property type="entry name" value="GDHRDH"/>
</dbReference>
<dbReference type="AlphaFoldDB" id="A0AAN7JCY3"/>
<dbReference type="PROSITE" id="PS00061">
    <property type="entry name" value="ADH_SHORT"/>
    <property type="match status" value="1"/>
</dbReference>
<dbReference type="InterPro" id="IPR036291">
    <property type="entry name" value="NAD(P)-bd_dom_sf"/>
</dbReference>
<accession>A0AAN7JCY3</accession>
<comment type="caution">
    <text evidence="4">The sequence shown here is derived from an EMBL/GenBank/DDBJ whole genome shotgun (WGS) entry which is preliminary data.</text>
</comment>
<protein>
    <submittedName>
        <fullName evidence="4">Uncharacterized protein</fullName>
    </submittedName>
</protein>
<organism evidence="4 5">
    <name type="scientific">Quercus rubra</name>
    <name type="common">Northern red oak</name>
    <name type="synonym">Quercus borealis</name>
    <dbReference type="NCBI Taxonomy" id="3512"/>
    <lineage>
        <taxon>Eukaryota</taxon>
        <taxon>Viridiplantae</taxon>
        <taxon>Streptophyta</taxon>
        <taxon>Embryophyta</taxon>
        <taxon>Tracheophyta</taxon>
        <taxon>Spermatophyta</taxon>
        <taxon>Magnoliopsida</taxon>
        <taxon>eudicotyledons</taxon>
        <taxon>Gunneridae</taxon>
        <taxon>Pentapetalae</taxon>
        <taxon>rosids</taxon>
        <taxon>fabids</taxon>
        <taxon>Fagales</taxon>
        <taxon>Fagaceae</taxon>
        <taxon>Quercus</taxon>
    </lineage>
</organism>
<keyword evidence="5" id="KW-1185">Reference proteome</keyword>
<dbReference type="GO" id="GO:0016491">
    <property type="term" value="F:oxidoreductase activity"/>
    <property type="evidence" value="ECO:0007669"/>
    <property type="project" value="UniProtKB-KW"/>
</dbReference>
<dbReference type="SUPFAM" id="SSF51735">
    <property type="entry name" value="NAD(P)-binding Rossmann-fold domains"/>
    <property type="match status" value="1"/>
</dbReference>
<name>A0AAN7JCY3_QUERU</name>
<evidence type="ECO:0000313" key="4">
    <source>
        <dbReference type="EMBL" id="KAK4606609.1"/>
    </source>
</evidence>
<dbReference type="InterPro" id="IPR002347">
    <property type="entry name" value="SDR_fam"/>
</dbReference>
<dbReference type="PRINTS" id="PR00080">
    <property type="entry name" value="SDRFAMILY"/>
</dbReference>
<dbReference type="PANTHER" id="PTHR42898">
    <property type="entry name" value="TROPINONE REDUCTASE"/>
    <property type="match status" value="1"/>
</dbReference>
<keyword evidence="2" id="KW-0560">Oxidoreductase</keyword>
<dbReference type="Proteomes" id="UP001324115">
    <property type="component" value="Unassembled WGS sequence"/>
</dbReference>
<sequence length="268" mass="28430">MAEAEIGNRESRWSLQGMTALVTGGTKGIGYAVVEEIASLGASIHTCSRDEAQLNVCLHEWKAKGFQVTGSVCDVASQAQREELISTVSSLFNGKLNILINNVGTNITKQTIEYTAEDFSFLMCTNLESAYHMCQLAYPLLKASGAGSIVFVSSVAGVVGLTLGTSIYAAAKGGLNQLAKNLACEWAKDNIRSNSVAPWVIKTPLAETFLGNEKFLEAVNCQTPLGRIGEPKEVSSLVAFLCLPAASYITGQTICVDGGITVNGFCFP</sequence>
<keyword evidence="1" id="KW-0521">NADP</keyword>
<reference evidence="4 5" key="1">
    <citation type="journal article" date="2023" name="G3 (Bethesda)">
        <title>A haplotype-resolved chromosome-scale genome for Quercus rubra L. provides insights into the genetics of adaptive traits for red oak species.</title>
        <authorList>
            <person name="Kapoor B."/>
            <person name="Jenkins J."/>
            <person name="Schmutz J."/>
            <person name="Zhebentyayeva T."/>
            <person name="Kuelheim C."/>
            <person name="Coggeshall M."/>
            <person name="Heim C."/>
            <person name="Lasky J.R."/>
            <person name="Leites L."/>
            <person name="Islam-Faridi N."/>
            <person name="Romero-Severson J."/>
            <person name="DeLeo V.L."/>
            <person name="Lucas S.M."/>
            <person name="Lazic D."/>
            <person name="Gailing O."/>
            <person name="Carlson J."/>
            <person name="Staton M."/>
        </authorList>
    </citation>
    <scope>NUCLEOTIDE SEQUENCE [LARGE SCALE GENOMIC DNA]</scope>
    <source>
        <strain evidence="4">Pseudo-F2</strain>
    </source>
</reference>
<evidence type="ECO:0000313" key="5">
    <source>
        <dbReference type="Proteomes" id="UP001324115"/>
    </source>
</evidence>
<evidence type="ECO:0000256" key="2">
    <source>
        <dbReference type="ARBA" id="ARBA00023002"/>
    </source>
</evidence>
<evidence type="ECO:0000256" key="1">
    <source>
        <dbReference type="ARBA" id="ARBA00022857"/>
    </source>
</evidence>
<evidence type="ECO:0000256" key="3">
    <source>
        <dbReference type="ARBA" id="ARBA00025714"/>
    </source>
</evidence>
<proteinExistence type="inferred from homology"/>
<dbReference type="EMBL" id="JAXUIC010000001">
    <property type="protein sequence ID" value="KAK4606609.1"/>
    <property type="molecule type" value="Genomic_DNA"/>
</dbReference>
<dbReference type="FunFam" id="3.40.50.720:FF:000084">
    <property type="entry name" value="Short-chain dehydrogenase reductase"/>
    <property type="match status" value="1"/>
</dbReference>